<evidence type="ECO:0000313" key="2">
    <source>
        <dbReference type="Proteomes" id="UP001596174"/>
    </source>
</evidence>
<dbReference type="Proteomes" id="UP001596174">
    <property type="component" value="Unassembled WGS sequence"/>
</dbReference>
<comment type="caution">
    <text evidence="1">The sequence shown here is derived from an EMBL/GenBank/DDBJ whole genome shotgun (WGS) entry which is preliminary data.</text>
</comment>
<gene>
    <name evidence="1" type="ORF">ACFP3V_30595</name>
</gene>
<organism evidence="1 2">
    <name type="scientific">Streptacidiphilus monticola</name>
    <dbReference type="NCBI Taxonomy" id="2161674"/>
    <lineage>
        <taxon>Bacteria</taxon>
        <taxon>Bacillati</taxon>
        <taxon>Actinomycetota</taxon>
        <taxon>Actinomycetes</taxon>
        <taxon>Kitasatosporales</taxon>
        <taxon>Streptomycetaceae</taxon>
        <taxon>Streptacidiphilus</taxon>
    </lineage>
</organism>
<reference evidence="2" key="1">
    <citation type="journal article" date="2019" name="Int. J. Syst. Evol. Microbiol.">
        <title>The Global Catalogue of Microorganisms (GCM) 10K type strain sequencing project: providing services to taxonomists for standard genome sequencing and annotation.</title>
        <authorList>
            <consortium name="The Broad Institute Genomics Platform"/>
            <consortium name="The Broad Institute Genome Sequencing Center for Infectious Disease"/>
            <person name="Wu L."/>
            <person name="Ma J."/>
        </authorList>
    </citation>
    <scope>NUCLEOTIDE SEQUENCE [LARGE SCALE GENOMIC DNA]</scope>
    <source>
        <strain evidence="2">JCM 4816</strain>
    </source>
</reference>
<protein>
    <submittedName>
        <fullName evidence="1">Uncharacterized protein</fullName>
    </submittedName>
</protein>
<dbReference type="RefSeq" id="WP_380590696.1">
    <property type="nucleotide sequence ID" value="NZ_JBHSQJ010000175.1"/>
</dbReference>
<accession>A0ABW1GBY4</accession>
<proteinExistence type="predicted"/>
<sequence length="42" mass="4739">MGPFRLWLDELISHDAAGASGTIADIAEQLRKFGVRMHVWGW</sequence>
<dbReference type="EMBL" id="JBHSQJ010000175">
    <property type="protein sequence ID" value="MFC5911543.1"/>
    <property type="molecule type" value="Genomic_DNA"/>
</dbReference>
<keyword evidence="2" id="KW-1185">Reference proteome</keyword>
<evidence type="ECO:0000313" key="1">
    <source>
        <dbReference type="EMBL" id="MFC5911543.1"/>
    </source>
</evidence>
<name>A0ABW1GBY4_9ACTN</name>